<dbReference type="InterPro" id="IPR011044">
    <property type="entry name" value="Quino_amine_DH_bsu"/>
</dbReference>
<name>A0ABV6MHN7_9ACTN</name>
<dbReference type="Proteomes" id="UP001589867">
    <property type="component" value="Unassembled WGS sequence"/>
</dbReference>
<organism evidence="1 2">
    <name type="scientific">Phytohabitans kaempferiae</name>
    <dbReference type="NCBI Taxonomy" id="1620943"/>
    <lineage>
        <taxon>Bacteria</taxon>
        <taxon>Bacillati</taxon>
        <taxon>Actinomycetota</taxon>
        <taxon>Actinomycetes</taxon>
        <taxon>Micromonosporales</taxon>
        <taxon>Micromonosporaceae</taxon>
    </lineage>
</organism>
<evidence type="ECO:0000313" key="1">
    <source>
        <dbReference type="EMBL" id="MFC0534248.1"/>
    </source>
</evidence>
<dbReference type="SUPFAM" id="SSF50969">
    <property type="entry name" value="YVTN repeat-like/Quinoprotein amine dehydrogenase"/>
    <property type="match status" value="1"/>
</dbReference>
<evidence type="ECO:0000313" key="2">
    <source>
        <dbReference type="Proteomes" id="UP001589867"/>
    </source>
</evidence>
<protein>
    <recommendedName>
        <fullName evidence="3">Lipoprotein LpqB beta-propeller domain-containing protein</fullName>
    </recommendedName>
</protein>
<proteinExistence type="predicted"/>
<keyword evidence="2" id="KW-1185">Reference proteome</keyword>
<accession>A0ABV6MHN7</accession>
<gene>
    <name evidence="1" type="ORF">ACFFIA_42340</name>
</gene>
<comment type="caution">
    <text evidence="1">The sequence shown here is derived from an EMBL/GenBank/DDBJ whole genome shotgun (WGS) entry which is preliminary data.</text>
</comment>
<evidence type="ECO:0008006" key="3">
    <source>
        <dbReference type="Google" id="ProtNLM"/>
    </source>
</evidence>
<reference evidence="1 2" key="1">
    <citation type="submission" date="2024-09" db="EMBL/GenBank/DDBJ databases">
        <authorList>
            <person name="Sun Q."/>
            <person name="Mori K."/>
        </authorList>
    </citation>
    <scope>NUCLEOTIDE SEQUENCE [LARGE SCALE GENOMIC DNA]</scope>
    <source>
        <strain evidence="1 2">TBRC 3947</strain>
    </source>
</reference>
<dbReference type="RefSeq" id="WP_377262919.1">
    <property type="nucleotide sequence ID" value="NZ_JBHLUH010000105.1"/>
</dbReference>
<sequence>MVASVVAALLLGGGAAPVRQPWDRPAVLDGVPRWRRDGTVRLIDRVAGLVVLEELTAPVADQTAGLPRASYRLVELATGREVWPWAVRPVVETLVAVAVAGDDSGLTGLLQRDRAGRTLLHDVATGQSRPLVDPPRVTDAYRSGDDLLLLADHGTGAELVRYDWVTLRPRWLVAEPVGVLLGRCGPWLCIVGGDSTAAVDPATGQVRWRPPGAAAVPGHPLVLHEYSATARLSYGWAVSNVETVRKWKPLACRPSIIVGRSFSARRRSPKHY</sequence>
<dbReference type="EMBL" id="JBHLUH010000105">
    <property type="protein sequence ID" value="MFC0534248.1"/>
    <property type="molecule type" value="Genomic_DNA"/>
</dbReference>